<feature type="signal peptide" evidence="2">
    <location>
        <begin position="1"/>
        <end position="20"/>
    </location>
</feature>
<feature type="region of interest" description="Disordered" evidence="1">
    <location>
        <begin position="58"/>
        <end position="86"/>
    </location>
</feature>
<dbReference type="AlphaFoldDB" id="A0A2T3AD24"/>
<evidence type="ECO:0000313" key="4">
    <source>
        <dbReference type="Proteomes" id="UP000241462"/>
    </source>
</evidence>
<keyword evidence="4" id="KW-1185">Reference proteome</keyword>
<protein>
    <submittedName>
        <fullName evidence="3">Uncharacterized protein</fullName>
    </submittedName>
</protein>
<gene>
    <name evidence="3" type="ORF">BD289DRAFT_186127</name>
</gene>
<dbReference type="EMBL" id="KZ678409">
    <property type="protein sequence ID" value="PSR92150.1"/>
    <property type="molecule type" value="Genomic_DNA"/>
</dbReference>
<proteinExistence type="predicted"/>
<dbReference type="InParanoid" id="A0A2T3AD24"/>
<feature type="compositionally biased region" description="Basic and acidic residues" evidence="1">
    <location>
        <begin position="77"/>
        <end position="86"/>
    </location>
</feature>
<feature type="chain" id="PRO_5015580999" evidence="2">
    <location>
        <begin position="21"/>
        <end position="86"/>
    </location>
</feature>
<name>A0A2T3AD24_9PEZI</name>
<keyword evidence="2" id="KW-0732">Signal</keyword>
<sequence>MALLWSVSVLCWVDFPGIETELSSRTSGGAAGVETGRASTGNNFVEGSIYSMMLRDYETQRSSQATRPGPRSGRLQLSEHRKHLDK</sequence>
<evidence type="ECO:0000313" key="3">
    <source>
        <dbReference type="EMBL" id="PSR92150.1"/>
    </source>
</evidence>
<evidence type="ECO:0000256" key="2">
    <source>
        <dbReference type="SAM" id="SignalP"/>
    </source>
</evidence>
<reference evidence="3 4" key="1">
    <citation type="journal article" date="2018" name="Mycol. Prog.">
        <title>Coniella lustricola, a new species from submerged detritus.</title>
        <authorList>
            <person name="Raudabaugh D.B."/>
            <person name="Iturriaga T."/>
            <person name="Carver A."/>
            <person name="Mondo S."/>
            <person name="Pangilinan J."/>
            <person name="Lipzen A."/>
            <person name="He G."/>
            <person name="Amirebrahimi M."/>
            <person name="Grigoriev I.V."/>
            <person name="Miller A.N."/>
        </authorList>
    </citation>
    <scope>NUCLEOTIDE SEQUENCE [LARGE SCALE GENOMIC DNA]</scope>
    <source>
        <strain evidence="3 4">B22-T-1</strain>
    </source>
</reference>
<organism evidence="3 4">
    <name type="scientific">Coniella lustricola</name>
    <dbReference type="NCBI Taxonomy" id="2025994"/>
    <lineage>
        <taxon>Eukaryota</taxon>
        <taxon>Fungi</taxon>
        <taxon>Dikarya</taxon>
        <taxon>Ascomycota</taxon>
        <taxon>Pezizomycotina</taxon>
        <taxon>Sordariomycetes</taxon>
        <taxon>Sordariomycetidae</taxon>
        <taxon>Diaporthales</taxon>
        <taxon>Schizoparmaceae</taxon>
        <taxon>Coniella</taxon>
    </lineage>
</organism>
<accession>A0A2T3AD24</accession>
<evidence type="ECO:0000256" key="1">
    <source>
        <dbReference type="SAM" id="MobiDB-lite"/>
    </source>
</evidence>
<dbReference type="Proteomes" id="UP000241462">
    <property type="component" value="Unassembled WGS sequence"/>
</dbReference>